<keyword evidence="7" id="KW-1185">Reference proteome</keyword>
<dbReference type="FunFam" id="3.40.50.720:FF:000053">
    <property type="entry name" value="Quinone oxidoreductase 1"/>
    <property type="match status" value="1"/>
</dbReference>
<dbReference type="GO" id="GO:0035925">
    <property type="term" value="F:mRNA 3'-UTR AU-rich region binding"/>
    <property type="evidence" value="ECO:0007669"/>
    <property type="project" value="TreeGrafter"/>
</dbReference>
<comment type="caution">
    <text evidence="6">The sequence shown here is derived from an EMBL/GenBank/DDBJ whole genome shotgun (WGS) entry which is preliminary data.</text>
</comment>
<dbReference type="Proteomes" id="UP000193685">
    <property type="component" value="Unassembled WGS sequence"/>
</dbReference>
<sequence length="326" mass="35412">MKSMRAIRIHKTGGREVMQLEQLPVPTAQQLGPKHLLIKNKAIGVNFIDTYFREGLYKAALPLTLGKEAAGEVVAVGSEVKDVQEGDRVVYSAVSGAYAELTVLDNGMFAKIPQGISEELAAASFVQGLTAITLVEETYKVKRDDWILVHAASGGMGGWLVQILVAMGANVIGTASTQAKLDLAKANGCQHLINYSSEDVVQRVKEFVPEGVHCAYDGVGKDTFQISLDCLRRKGTLASFGNASGAVPPISILSLTPKNITLVRPQVFGYLGTPEELKYYTEKLFDHLKRDHIKVAIHKTYPLEDVQQAHADLEGRVSTGKLLLKL</sequence>
<dbReference type="PANTHER" id="PTHR48106:SF13">
    <property type="entry name" value="QUINONE OXIDOREDUCTASE-RELATED"/>
    <property type="match status" value="1"/>
</dbReference>
<dbReference type="Pfam" id="PF00107">
    <property type="entry name" value="ADH_zinc_N"/>
    <property type="match status" value="1"/>
</dbReference>
<reference evidence="6 7" key="1">
    <citation type="submission" date="2016-07" db="EMBL/GenBank/DDBJ databases">
        <title>Pervasive Adenine N6-methylation of Active Genes in Fungi.</title>
        <authorList>
            <consortium name="DOE Joint Genome Institute"/>
            <person name="Mondo S.J."/>
            <person name="Dannebaum R.O."/>
            <person name="Kuo R.C."/>
            <person name="Labutti K."/>
            <person name="Haridas S."/>
            <person name="Kuo A."/>
            <person name="Salamov A."/>
            <person name="Ahrendt S.R."/>
            <person name="Lipzen A."/>
            <person name="Sullivan W."/>
            <person name="Andreopoulos W.B."/>
            <person name="Clum A."/>
            <person name="Lindquist E."/>
            <person name="Daum C."/>
            <person name="Ramamoorthy G.K."/>
            <person name="Gryganskyi A."/>
            <person name="Culley D."/>
            <person name="Magnuson J.K."/>
            <person name="James T.Y."/>
            <person name="O'Malley M.A."/>
            <person name="Stajich J.E."/>
            <person name="Spatafora J.W."/>
            <person name="Visel A."/>
            <person name="Grigoriev I.V."/>
        </authorList>
    </citation>
    <scope>NUCLEOTIDE SEQUENCE [LARGE SCALE GENOMIC DNA]</scope>
    <source>
        <strain evidence="6 7">12-1054</strain>
    </source>
</reference>
<dbReference type="STRING" id="56484.A0A1Y2FP49"/>
<dbReference type="GeneID" id="63785426"/>
<evidence type="ECO:0000313" key="6">
    <source>
        <dbReference type="EMBL" id="ORY85743.1"/>
    </source>
</evidence>
<dbReference type="InterPro" id="IPR020843">
    <property type="entry name" value="ER"/>
</dbReference>
<dbReference type="InterPro" id="IPR013149">
    <property type="entry name" value="ADH-like_C"/>
</dbReference>
<dbReference type="GO" id="GO:0070402">
    <property type="term" value="F:NADPH binding"/>
    <property type="evidence" value="ECO:0007669"/>
    <property type="project" value="TreeGrafter"/>
</dbReference>
<evidence type="ECO:0000256" key="2">
    <source>
        <dbReference type="ARBA" id="ARBA00023002"/>
    </source>
</evidence>
<evidence type="ECO:0000259" key="5">
    <source>
        <dbReference type="SMART" id="SM00829"/>
    </source>
</evidence>
<keyword evidence="1" id="KW-0521">NADP</keyword>
<dbReference type="PANTHER" id="PTHR48106">
    <property type="entry name" value="QUINONE OXIDOREDUCTASE PIG3-RELATED"/>
    <property type="match status" value="1"/>
</dbReference>
<gene>
    <name evidence="6" type="ORF">BCR37DRAFT_377447</name>
</gene>
<dbReference type="InterPro" id="IPR013154">
    <property type="entry name" value="ADH-like_N"/>
</dbReference>
<evidence type="ECO:0000256" key="1">
    <source>
        <dbReference type="ARBA" id="ARBA00022857"/>
    </source>
</evidence>
<accession>A0A1Y2FP49</accession>
<dbReference type="GO" id="GO:0003960">
    <property type="term" value="F:quinone reductase (NADPH) activity"/>
    <property type="evidence" value="ECO:0007669"/>
    <property type="project" value="InterPro"/>
</dbReference>
<dbReference type="OMA" id="KGMTAHY"/>
<dbReference type="SMART" id="SM00829">
    <property type="entry name" value="PKS_ER"/>
    <property type="match status" value="1"/>
</dbReference>
<dbReference type="InterPro" id="IPR047618">
    <property type="entry name" value="QOR-like"/>
</dbReference>
<dbReference type="SUPFAM" id="SSF50129">
    <property type="entry name" value="GroES-like"/>
    <property type="match status" value="1"/>
</dbReference>
<dbReference type="CDD" id="cd05286">
    <property type="entry name" value="QOR2"/>
    <property type="match status" value="1"/>
</dbReference>
<dbReference type="Gene3D" id="3.90.180.10">
    <property type="entry name" value="Medium-chain alcohol dehydrogenases, catalytic domain"/>
    <property type="match status" value="1"/>
</dbReference>
<dbReference type="Gene3D" id="3.40.50.720">
    <property type="entry name" value="NAD(P)-binding Rossmann-like Domain"/>
    <property type="match status" value="1"/>
</dbReference>
<dbReference type="OrthoDB" id="48317at2759"/>
<evidence type="ECO:0000313" key="7">
    <source>
        <dbReference type="Proteomes" id="UP000193685"/>
    </source>
</evidence>
<dbReference type="SUPFAM" id="SSF51735">
    <property type="entry name" value="NAD(P)-binding Rossmann-fold domains"/>
    <property type="match status" value="1"/>
</dbReference>
<dbReference type="AlphaFoldDB" id="A0A1Y2FP49"/>
<proteinExistence type="predicted"/>
<dbReference type="GO" id="GO:0005829">
    <property type="term" value="C:cytosol"/>
    <property type="evidence" value="ECO:0007669"/>
    <property type="project" value="TreeGrafter"/>
</dbReference>
<keyword evidence="2" id="KW-0560">Oxidoreductase</keyword>
<name>A0A1Y2FP49_PROLT</name>
<dbReference type="RefSeq" id="XP_040727225.1">
    <property type="nucleotide sequence ID" value="XM_040868827.1"/>
</dbReference>
<feature type="domain" description="Enoyl reductase (ER)" evidence="5">
    <location>
        <begin position="13"/>
        <end position="324"/>
    </location>
</feature>
<dbReference type="Pfam" id="PF08240">
    <property type="entry name" value="ADH_N"/>
    <property type="match status" value="1"/>
</dbReference>
<evidence type="ECO:0000256" key="3">
    <source>
        <dbReference type="ARBA" id="ARBA00043088"/>
    </source>
</evidence>
<organism evidence="6 7">
    <name type="scientific">Protomyces lactucae-debilis</name>
    <dbReference type="NCBI Taxonomy" id="2754530"/>
    <lineage>
        <taxon>Eukaryota</taxon>
        <taxon>Fungi</taxon>
        <taxon>Dikarya</taxon>
        <taxon>Ascomycota</taxon>
        <taxon>Taphrinomycotina</taxon>
        <taxon>Taphrinomycetes</taxon>
        <taxon>Taphrinales</taxon>
        <taxon>Protomycetaceae</taxon>
        <taxon>Protomyces</taxon>
    </lineage>
</organism>
<evidence type="ECO:0000256" key="4">
    <source>
        <dbReference type="ARBA" id="ARBA00070796"/>
    </source>
</evidence>
<dbReference type="EMBL" id="MCFI01000004">
    <property type="protein sequence ID" value="ORY85743.1"/>
    <property type="molecule type" value="Genomic_DNA"/>
</dbReference>
<protein>
    <recommendedName>
        <fullName evidence="4">Probable quinone oxidoreductase</fullName>
    </recommendedName>
    <alternativeName>
        <fullName evidence="3">NADPH:quinone reductase</fullName>
    </alternativeName>
</protein>
<dbReference type="InterPro" id="IPR036291">
    <property type="entry name" value="NAD(P)-bd_dom_sf"/>
</dbReference>
<dbReference type="InterPro" id="IPR011032">
    <property type="entry name" value="GroES-like_sf"/>
</dbReference>